<name>A0A3B1AKT1_9ZZZZ</name>
<gene>
    <name evidence="1" type="ORF">MNBD_GAMMA20-270</name>
</gene>
<dbReference type="AlphaFoldDB" id="A0A3B1AKT1"/>
<accession>A0A3B1AKT1</accession>
<protein>
    <submittedName>
        <fullName evidence="1">Uncharacterized protein</fullName>
    </submittedName>
</protein>
<evidence type="ECO:0000313" key="1">
    <source>
        <dbReference type="EMBL" id="VAW93276.1"/>
    </source>
</evidence>
<proteinExistence type="predicted"/>
<reference evidence="1" key="1">
    <citation type="submission" date="2018-06" db="EMBL/GenBank/DDBJ databases">
        <authorList>
            <person name="Zhirakovskaya E."/>
        </authorList>
    </citation>
    <scope>NUCLEOTIDE SEQUENCE</scope>
</reference>
<sequence length="30" mass="3528">MMRSSEARWCKGCLLVQPAVWLLLKTKEYS</sequence>
<organism evidence="1">
    <name type="scientific">hydrothermal vent metagenome</name>
    <dbReference type="NCBI Taxonomy" id="652676"/>
    <lineage>
        <taxon>unclassified sequences</taxon>
        <taxon>metagenomes</taxon>
        <taxon>ecological metagenomes</taxon>
    </lineage>
</organism>
<dbReference type="EMBL" id="UOFU01000022">
    <property type="protein sequence ID" value="VAW93276.1"/>
    <property type="molecule type" value="Genomic_DNA"/>
</dbReference>